<dbReference type="InterPro" id="IPR046357">
    <property type="entry name" value="PPIase_dom_sf"/>
</dbReference>
<evidence type="ECO:0000256" key="1">
    <source>
        <dbReference type="ARBA" id="ARBA00000971"/>
    </source>
</evidence>
<organism evidence="10 11">
    <name type="scientific">Bombiscardovia coagulans</name>
    <dbReference type="NCBI Taxonomy" id="686666"/>
    <lineage>
        <taxon>Bacteria</taxon>
        <taxon>Bacillati</taxon>
        <taxon>Actinomycetota</taxon>
        <taxon>Actinomycetes</taxon>
        <taxon>Bifidobacteriales</taxon>
        <taxon>Bifidobacteriaceae</taxon>
        <taxon>Bombiscardovia</taxon>
    </lineage>
</organism>
<evidence type="ECO:0000259" key="9">
    <source>
        <dbReference type="PROSITE" id="PS50059"/>
    </source>
</evidence>
<dbReference type="Gene3D" id="3.10.50.40">
    <property type="match status" value="2"/>
</dbReference>
<accession>A0A261EQ24</accession>
<dbReference type="EC" id="5.2.1.8" evidence="6"/>
<dbReference type="InterPro" id="IPR001179">
    <property type="entry name" value="PPIase_FKBP_dom"/>
</dbReference>
<dbReference type="PROSITE" id="PS51257">
    <property type="entry name" value="PROKAR_LIPOPROTEIN"/>
    <property type="match status" value="1"/>
</dbReference>
<evidence type="ECO:0000256" key="7">
    <source>
        <dbReference type="SAM" id="MobiDB-lite"/>
    </source>
</evidence>
<dbReference type="Pfam" id="PF00254">
    <property type="entry name" value="FKBP_C"/>
    <property type="match status" value="1"/>
</dbReference>
<comment type="caution">
    <text evidence="10">The sequence shown here is derived from an EMBL/GenBank/DDBJ whole genome shotgun (WGS) entry which is preliminary data.</text>
</comment>
<feature type="signal peptide" evidence="8">
    <location>
        <begin position="1"/>
        <end position="29"/>
    </location>
</feature>
<keyword evidence="8" id="KW-0732">Signal</keyword>
<comment type="similarity">
    <text evidence="2 6">Belongs to the FKBP-type PPIase family.</text>
</comment>
<evidence type="ECO:0000313" key="10">
    <source>
        <dbReference type="EMBL" id="OZG48951.1"/>
    </source>
</evidence>
<dbReference type="PANTHER" id="PTHR43811:SF19">
    <property type="entry name" value="39 KDA FK506-BINDING NUCLEAR PROTEIN"/>
    <property type="match status" value="1"/>
</dbReference>
<feature type="domain" description="PPIase FKBP-type" evidence="9">
    <location>
        <begin position="234"/>
        <end position="320"/>
    </location>
</feature>
<evidence type="ECO:0000256" key="4">
    <source>
        <dbReference type="ARBA" id="ARBA00023235"/>
    </source>
</evidence>
<dbReference type="SUPFAM" id="SSF54534">
    <property type="entry name" value="FKBP-like"/>
    <property type="match status" value="2"/>
</dbReference>
<dbReference type="GO" id="GO:0003755">
    <property type="term" value="F:peptidyl-prolyl cis-trans isomerase activity"/>
    <property type="evidence" value="ECO:0007669"/>
    <property type="project" value="UniProtKB-UniRule"/>
</dbReference>
<evidence type="ECO:0000256" key="5">
    <source>
        <dbReference type="PROSITE-ProRule" id="PRU00277"/>
    </source>
</evidence>
<dbReference type="PANTHER" id="PTHR43811">
    <property type="entry name" value="FKBP-TYPE PEPTIDYL-PROLYL CIS-TRANS ISOMERASE FKPA"/>
    <property type="match status" value="1"/>
</dbReference>
<keyword evidence="11" id="KW-1185">Reference proteome</keyword>
<comment type="catalytic activity">
    <reaction evidence="1 5 6">
        <text>[protein]-peptidylproline (omega=180) = [protein]-peptidylproline (omega=0)</text>
        <dbReference type="Rhea" id="RHEA:16237"/>
        <dbReference type="Rhea" id="RHEA-COMP:10747"/>
        <dbReference type="Rhea" id="RHEA-COMP:10748"/>
        <dbReference type="ChEBI" id="CHEBI:83833"/>
        <dbReference type="ChEBI" id="CHEBI:83834"/>
        <dbReference type="EC" id="5.2.1.8"/>
    </reaction>
</comment>
<evidence type="ECO:0000256" key="3">
    <source>
        <dbReference type="ARBA" id="ARBA00023110"/>
    </source>
</evidence>
<dbReference type="PROSITE" id="PS50059">
    <property type="entry name" value="FKBP_PPIASE"/>
    <property type="match status" value="1"/>
</dbReference>
<evidence type="ECO:0000256" key="2">
    <source>
        <dbReference type="ARBA" id="ARBA00006577"/>
    </source>
</evidence>
<gene>
    <name evidence="10" type="ORF">BOCO_1187</name>
</gene>
<sequence>MNSHILRTLSKSITLLSTLALGVSLTACGSPTNPTPSEKQTDTSESSNKGAALVGVTAEGQPGQKPTITFKTPFKVTDKSSVVLQEGDGENIKAGDRLCVRSIAISAKDGKELDSTWEKGEPDCQIVVDRKTYPAFYDKFLKMKVNGTIGIGIDDNTSADKKSNSYIMALTVVSKSKALTRATGKPVSDIPADLPKVTLNEHGKPSLHLNGYQPSGKLVAQPLIKGSGPAVKGTQSVSVQYTGWLASNGKQFDSSWDRGEPADFSLDGVVKGWKEGLTNQTVGSQVLIVIPPELGYGAQQQKEIPANSTLIFVVDILSAY</sequence>
<name>A0A261EQ24_9BIFI</name>
<protein>
    <recommendedName>
        <fullName evidence="6">Peptidyl-prolyl cis-trans isomerase</fullName>
        <ecNumber evidence="6">5.2.1.8</ecNumber>
    </recommendedName>
</protein>
<dbReference type="EMBL" id="MWWS01000007">
    <property type="protein sequence ID" value="OZG48951.1"/>
    <property type="molecule type" value="Genomic_DNA"/>
</dbReference>
<dbReference type="Proteomes" id="UP000216004">
    <property type="component" value="Unassembled WGS sequence"/>
</dbReference>
<reference evidence="10 11" key="1">
    <citation type="journal article" date="2017" name="BMC Genomics">
        <title>Comparative genomic and phylogenomic analyses of the Bifidobacteriaceae family.</title>
        <authorList>
            <person name="Lugli G.A."/>
            <person name="Milani C."/>
            <person name="Turroni F."/>
            <person name="Duranti S."/>
            <person name="Mancabelli L."/>
            <person name="Mangifesta M."/>
            <person name="Ferrario C."/>
            <person name="Modesto M."/>
            <person name="Mattarelli P."/>
            <person name="Jiri K."/>
            <person name="van Sinderen D."/>
            <person name="Ventura M."/>
        </authorList>
    </citation>
    <scope>NUCLEOTIDE SEQUENCE [LARGE SCALE GENOMIC DNA]</scope>
    <source>
        <strain evidence="10 11">DSM 22924</strain>
    </source>
</reference>
<dbReference type="OrthoDB" id="25996at2"/>
<evidence type="ECO:0000256" key="6">
    <source>
        <dbReference type="RuleBase" id="RU003915"/>
    </source>
</evidence>
<keyword evidence="3 5" id="KW-0697">Rotamase</keyword>
<evidence type="ECO:0000256" key="8">
    <source>
        <dbReference type="SAM" id="SignalP"/>
    </source>
</evidence>
<dbReference type="RefSeq" id="WP_094723241.1">
    <property type="nucleotide sequence ID" value="NZ_MWWS01000007.1"/>
</dbReference>
<evidence type="ECO:0000313" key="11">
    <source>
        <dbReference type="Proteomes" id="UP000216004"/>
    </source>
</evidence>
<feature type="chain" id="PRO_5039383389" description="Peptidyl-prolyl cis-trans isomerase" evidence="8">
    <location>
        <begin position="30"/>
        <end position="320"/>
    </location>
</feature>
<keyword evidence="4 5" id="KW-0413">Isomerase</keyword>
<proteinExistence type="inferred from homology"/>
<feature type="compositionally biased region" description="Polar residues" evidence="7">
    <location>
        <begin position="28"/>
        <end position="49"/>
    </location>
</feature>
<dbReference type="AlphaFoldDB" id="A0A261EQ24"/>
<feature type="region of interest" description="Disordered" evidence="7">
    <location>
        <begin position="28"/>
        <end position="50"/>
    </location>
</feature>